<dbReference type="Pfam" id="PF02609">
    <property type="entry name" value="Exonuc_VII_S"/>
    <property type="match status" value="1"/>
</dbReference>
<proteinExistence type="inferred from homology"/>
<comment type="catalytic activity">
    <reaction evidence="6">
        <text>Exonucleolytic cleavage in either 5'- to 3'- or 3'- to 5'-direction to yield nucleoside 5'-phosphates.</text>
        <dbReference type="EC" id="3.1.11.6"/>
    </reaction>
</comment>
<keyword evidence="5 6" id="KW-0269">Exonuclease</keyword>
<dbReference type="InterPro" id="IPR037004">
    <property type="entry name" value="Exonuc_VII_ssu_sf"/>
</dbReference>
<comment type="subcellular location">
    <subcellularLocation>
        <location evidence="6">Cytoplasm</location>
    </subcellularLocation>
</comment>
<evidence type="ECO:0000313" key="8">
    <source>
        <dbReference type="EMBL" id="MDG3006022.1"/>
    </source>
</evidence>
<dbReference type="GO" id="GO:0008855">
    <property type="term" value="F:exodeoxyribonuclease VII activity"/>
    <property type="evidence" value="ECO:0007669"/>
    <property type="project" value="UniProtKB-EC"/>
</dbReference>
<name>A0ABT6FEM3_9BACT</name>
<sequence>MPDEPEIRFEAALSELETIVDALQRGEPELDAALDKYQKGVALLGRCYGLLEKAERSVAVLTGFDEAGEPLTTPFDPTATFDLARSAAATIVASVVVQPGPEAAAPKPKRKRVAKPVAETSVEPEPEVSPIAPAEPEYDRFDPPF</sequence>
<evidence type="ECO:0000256" key="7">
    <source>
        <dbReference type="SAM" id="MobiDB-lite"/>
    </source>
</evidence>
<dbReference type="RefSeq" id="WP_277862328.1">
    <property type="nucleotide sequence ID" value="NZ_JARRAG010000002.1"/>
</dbReference>
<evidence type="ECO:0000256" key="2">
    <source>
        <dbReference type="ARBA" id="ARBA00022490"/>
    </source>
</evidence>
<dbReference type="InterPro" id="IPR003761">
    <property type="entry name" value="Exonuc_VII_S"/>
</dbReference>
<accession>A0ABT6FEM3</accession>
<protein>
    <recommendedName>
        <fullName evidence="6">Exodeoxyribonuclease 7 small subunit</fullName>
        <ecNumber evidence="6">3.1.11.6</ecNumber>
    </recommendedName>
    <alternativeName>
        <fullName evidence="6">Exodeoxyribonuclease VII small subunit</fullName>
        <shortName evidence="6">Exonuclease VII small subunit</shortName>
    </alternativeName>
</protein>
<comment type="function">
    <text evidence="6">Bidirectionally degrades single-stranded DNA into large acid-insoluble oligonucleotides, which are then degraded further into small acid-soluble oligonucleotides.</text>
</comment>
<comment type="subunit">
    <text evidence="6">Heterooligomer composed of large and small subunits.</text>
</comment>
<evidence type="ECO:0000256" key="4">
    <source>
        <dbReference type="ARBA" id="ARBA00022801"/>
    </source>
</evidence>
<reference evidence="8 9" key="1">
    <citation type="submission" date="2023-03" db="EMBL/GenBank/DDBJ databases">
        <title>Paludisphaera mucosa sp. nov. a novel planctomycete from northern fen.</title>
        <authorList>
            <person name="Ivanova A."/>
        </authorList>
    </citation>
    <scope>NUCLEOTIDE SEQUENCE [LARGE SCALE GENOMIC DNA]</scope>
    <source>
        <strain evidence="8 9">Pla2</strain>
    </source>
</reference>
<evidence type="ECO:0000256" key="6">
    <source>
        <dbReference type="HAMAP-Rule" id="MF_00337"/>
    </source>
</evidence>
<gene>
    <name evidence="6 8" type="primary">xseB</name>
    <name evidence="8" type="ORF">PZE19_19790</name>
</gene>
<dbReference type="Proteomes" id="UP001216907">
    <property type="component" value="Unassembled WGS sequence"/>
</dbReference>
<dbReference type="NCBIfam" id="TIGR01280">
    <property type="entry name" value="xseB"/>
    <property type="match status" value="1"/>
</dbReference>
<dbReference type="PANTHER" id="PTHR34137">
    <property type="entry name" value="EXODEOXYRIBONUCLEASE 7 SMALL SUBUNIT"/>
    <property type="match status" value="1"/>
</dbReference>
<evidence type="ECO:0000256" key="1">
    <source>
        <dbReference type="ARBA" id="ARBA00009998"/>
    </source>
</evidence>
<dbReference type="Gene3D" id="1.10.287.1040">
    <property type="entry name" value="Exonuclease VII, small subunit"/>
    <property type="match status" value="1"/>
</dbReference>
<feature type="compositionally biased region" description="Low complexity" evidence="7">
    <location>
        <begin position="115"/>
        <end position="135"/>
    </location>
</feature>
<keyword evidence="9" id="KW-1185">Reference proteome</keyword>
<keyword evidence="3 6" id="KW-0540">Nuclease</keyword>
<evidence type="ECO:0000256" key="3">
    <source>
        <dbReference type="ARBA" id="ARBA00022722"/>
    </source>
</evidence>
<dbReference type="HAMAP" id="MF_00337">
    <property type="entry name" value="Exonuc_7_S"/>
    <property type="match status" value="1"/>
</dbReference>
<dbReference type="PANTHER" id="PTHR34137:SF1">
    <property type="entry name" value="EXODEOXYRIBONUCLEASE 7 SMALL SUBUNIT"/>
    <property type="match status" value="1"/>
</dbReference>
<dbReference type="EMBL" id="JARRAG010000002">
    <property type="protein sequence ID" value="MDG3006022.1"/>
    <property type="molecule type" value="Genomic_DNA"/>
</dbReference>
<keyword evidence="2 6" id="KW-0963">Cytoplasm</keyword>
<keyword evidence="4 6" id="KW-0378">Hydrolase</keyword>
<evidence type="ECO:0000313" key="9">
    <source>
        <dbReference type="Proteomes" id="UP001216907"/>
    </source>
</evidence>
<comment type="similarity">
    <text evidence="1 6">Belongs to the XseB family.</text>
</comment>
<organism evidence="8 9">
    <name type="scientific">Paludisphaera mucosa</name>
    <dbReference type="NCBI Taxonomy" id="3030827"/>
    <lineage>
        <taxon>Bacteria</taxon>
        <taxon>Pseudomonadati</taxon>
        <taxon>Planctomycetota</taxon>
        <taxon>Planctomycetia</taxon>
        <taxon>Isosphaerales</taxon>
        <taxon>Isosphaeraceae</taxon>
        <taxon>Paludisphaera</taxon>
    </lineage>
</organism>
<dbReference type="SUPFAM" id="SSF116842">
    <property type="entry name" value="XseB-like"/>
    <property type="match status" value="1"/>
</dbReference>
<dbReference type="EC" id="3.1.11.6" evidence="6"/>
<feature type="region of interest" description="Disordered" evidence="7">
    <location>
        <begin position="100"/>
        <end position="145"/>
    </location>
</feature>
<comment type="caution">
    <text evidence="8">The sequence shown here is derived from an EMBL/GenBank/DDBJ whole genome shotgun (WGS) entry which is preliminary data.</text>
</comment>
<evidence type="ECO:0000256" key="5">
    <source>
        <dbReference type="ARBA" id="ARBA00022839"/>
    </source>
</evidence>